<dbReference type="SUPFAM" id="SSF48371">
    <property type="entry name" value="ARM repeat"/>
    <property type="match status" value="1"/>
</dbReference>
<name>A0A8H7D004_9AGAR</name>
<keyword evidence="2" id="KW-1185">Reference proteome</keyword>
<dbReference type="InterPro" id="IPR016024">
    <property type="entry name" value="ARM-type_fold"/>
</dbReference>
<dbReference type="AlphaFoldDB" id="A0A8H7D004"/>
<sequence>MQQPLPLNPLGRQQTCTSILSWWSDSNPFLPGPTINLHAAAKPLSRFLHHRQALDIIRKNQDSPLSSGTLDIYASYLPWNTVSWSTKSAILREIASQVQSDVDVHLVVNSAVFPLIMQLLESPSAGTRISSCRLLAALAWHESKIPAILELKPCEKITAFLHDKNLDVVREAIFVLFQIAQTTNGAEAIVDANVLDYVVELLESEASLNLGIRNGTRSILMRLAGHASTAPAIFLPLLDSNVSTLDRAIIMLDAISERPDGTAVLEAIEGDALGRLEELSHNGSIGYSRRASEILDRKYAYTLCGIT</sequence>
<evidence type="ECO:0008006" key="3">
    <source>
        <dbReference type="Google" id="ProtNLM"/>
    </source>
</evidence>
<organism evidence="1 2">
    <name type="scientific">Mycena venus</name>
    <dbReference type="NCBI Taxonomy" id="2733690"/>
    <lineage>
        <taxon>Eukaryota</taxon>
        <taxon>Fungi</taxon>
        <taxon>Dikarya</taxon>
        <taxon>Basidiomycota</taxon>
        <taxon>Agaricomycotina</taxon>
        <taxon>Agaricomycetes</taxon>
        <taxon>Agaricomycetidae</taxon>
        <taxon>Agaricales</taxon>
        <taxon>Marasmiineae</taxon>
        <taxon>Mycenaceae</taxon>
        <taxon>Mycena</taxon>
    </lineage>
</organism>
<dbReference type="EMBL" id="JACAZI010000007">
    <property type="protein sequence ID" value="KAF7356889.1"/>
    <property type="molecule type" value="Genomic_DNA"/>
</dbReference>
<reference evidence="1" key="1">
    <citation type="submission" date="2020-05" db="EMBL/GenBank/DDBJ databases">
        <title>Mycena genomes resolve the evolution of fungal bioluminescence.</title>
        <authorList>
            <person name="Tsai I.J."/>
        </authorList>
    </citation>
    <scope>NUCLEOTIDE SEQUENCE</scope>
    <source>
        <strain evidence="1">CCC161011</strain>
    </source>
</reference>
<proteinExistence type="predicted"/>
<protein>
    <recommendedName>
        <fullName evidence="3">ARM repeat-containing protein</fullName>
    </recommendedName>
</protein>
<accession>A0A8H7D004</accession>
<comment type="caution">
    <text evidence="1">The sequence shown here is derived from an EMBL/GenBank/DDBJ whole genome shotgun (WGS) entry which is preliminary data.</text>
</comment>
<dbReference type="Proteomes" id="UP000620124">
    <property type="component" value="Unassembled WGS sequence"/>
</dbReference>
<evidence type="ECO:0000313" key="2">
    <source>
        <dbReference type="Proteomes" id="UP000620124"/>
    </source>
</evidence>
<dbReference type="Gene3D" id="1.25.10.10">
    <property type="entry name" value="Leucine-rich Repeat Variant"/>
    <property type="match status" value="1"/>
</dbReference>
<dbReference type="OrthoDB" id="3038812at2759"/>
<dbReference type="InterPro" id="IPR011989">
    <property type="entry name" value="ARM-like"/>
</dbReference>
<evidence type="ECO:0000313" key="1">
    <source>
        <dbReference type="EMBL" id="KAF7356889.1"/>
    </source>
</evidence>
<gene>
    <name evidence="1" type="ORF">MVEN_01024700</name>
</gene>